<dbReference type="OrthoDB" id="5952813at2759"/>
<dbReference type="AlphaFoldDB" id="A0A8J4WR43"/>
<keyword evidence="2" id="KW-1185">Reference proteome</keyword>
<evidence type="ECO:0000313" key="2">
    <source>
        <dbReference type="Proteomes" id="UP000727407"/>
    </source>
</evidence>
<evidence type="ECO:0000313" key="1">
    <source>
        <dbReference type="EMBL" id="KAF5887574.1"/>
    </source>
</evidence>
<dbReference type="EMBL" id="QNUK01001090">
    <property type="protein sequence ID" value="KAF5887574.1"/>
    <property type="molecule type" value="Genomic_DNA"/>
</dbReference>
<dbReference type="Proteomes" id="UP000727407">
    <property type="component" value="Unassembled WGS sequence"/>
</dbReference>
<organism evidence="1 2">
    <name type="scientific">Clarias magur</name>
    <name type="common">Asian catfish</name>
    <name type="synonym">Macropteronotus magur</name>
    <dbReference type="NCBI Taxonomy" id="1594786"/>
    <lineage>
        <taxon>Eukaryota</taxon>
        <taxon>Metazoa</taxon>
        <taxon>Chordata</taxon>
        <taxon>Craniata</taxon>
        <taxon>Vertebrata</taxon>
        <taxon>Euteleostomi</taxon>
        <taxon>Actinopterygii</taxon>
        <taxon>Neopterygii</taxon>
        <taxon>Teleostei</taxon>
        <taxon>Ostariophysi</taxon>
        <taxon>Siluriformes</taxon>
        <taxon>Clariidae</taxon>
        <taxon>Clarias</taxon>
    </lineage>
</organism>
<protein>
    <submittedName>
        <fullName evidence="1">Uncharacterized protein</fullName>
    </submittedName>
</protein>
<name>A0A8J4WR43_CLAMG</name>
<feature type="non-terminal residue" evidence="1">
    <location>
        <position position="64"/>
    </location>
</feature>
<gene>
    <name evidence="1" type="ORF">DAT39_022222</name>
</gene>
<sequence length="64" mass="7425">GARNLNPLPYHAEYMGHKLHFDQNEKFVMFRVTNVLAIDGFSKKIVSHSTMPIKNNLSIYEDVF</sequence>
<reference evidence="1" key="1">
    <citation type="submission" date="2020-07" db="EMBL/GenBank/DDBJ databases">
        <title>Clarias magur genome sequencing, assembly and annotation.</title>
        <authorList>
            <person name="Kushwaha B."/>
            <person name="Kumar R."/>
            <person name="Das P."/>
            <person name="Joshi C.G."/>
            <person name="Kumar D."/>
            <person name="Nagpure N.S."/>
            <person name="Pandey M."/>
            <person name="Agarwal S."/>
            <person name="Srivastava S."/>
            <person name="Singh M."/>
            <person name="Sahoo L."/>
            <person name="Jayasankar P."/>
            <person name="Meher P.K."/>
            <person name="Koringa P.G."/>
            <person name="Iquebal M.A."/>
            <person name="Das S.P."/>
            <person name="Bit A."/>
            <person name="Patnaik S."/>
            <person name="Patel N."/>
            <person name="Shah T.M."/>
            <person name="Hinsu A."/>
            <person name="Jena J.K."/>
        </authorList>
    </citation>
    <scope>NUCLEOTIDE SEQUENCE</scope>
    <source>
        <strain evidence="1">CIFAMagur01</strain>
        <tissue evidence="1">Testis</tissue>
    </source>
</reference>
<feature type="non-terminal residue" evidence="1">
    <location>
        <position position="1"/>
    </location>
</feature>
<accession>A0A8J4WR43</accession>
<proteinExistence type="predicted"/>
<comment type="caution">
    <text evidence="1">The sequence shown here is derived from an EMBL/GenBank/DDBJ whole genome shotgun (WGS) entry which is preliminary data.</text>
</comment>